<protein>
    <submittedName>
        <fullName evidence="3">Phosphate ABC transporter, periplasmic phosphate-binding protein PstS (TC 3.A.1.7.1)</fullName>
    </submittedName>
</protein>
<feature type="domain" description="PBP" evidence="2">
    <location>
        <begin position="19"/>
        <end position="295"/>
    </location>
</feature>
<dbReference type="CDD" id="cd13654">
    <property type="entry name" value="PBP2_phosphate_like_2"/>
    <property type="match status" value="1"/>
</dbReference>
<dbReference type="PANTHER" id="PTHR30570">
    <property type="entry name" value="PERIPLASMIC PHOSPHATE BINDING COMPONENT OF PHOSPHATE ABC TRANSPORTER"/>
    <property type="match status" value="1"/>
</dbReference>
<dbReference type="Gene3D" id="3.40.190.10">
    <property type="entry name" value="Periplasmic binding protein-like II"/>
    <property type="match status" value="2"/>
</dbReference>
<gene>
    <name evidence="3" type="primary">sphX</name>
    <name evidence="3" type="ORF">ERS672216_01878</name>
</gene>
<dbReference type="SUPFAM" id="SSF53850">
    <property type="entry name" value="Periplasmic binding protein-like II"/>
    <property type="match status" value="1"/>
</dbReference>
<evidence type="ECO:0000259" key="2">
    <source>
        <dbReference type="Pfam" id="PF12849"/>
    </source>
</evidence>
<dbReference type="AlphaFoldDB" id="A0A128EK65"/>
<dbReference type="RefSeq" id="WP_075531778.1">
    <property type="nucleotide sequence ID" value="NZ_CP053844.1"/>
</dbReference>
<reference evidence="3 4" key="1">
    <citation type="submission" date="2016-02" db="EMBL/GenBank/DDBJ databases">
        <authorList>
            <consortium name="Pathogen Informatics"/>
        </authorList>
    </citation>
    <scope>NUCLEOTIDE SEQUENCE [LARGE SCALE GENOMIC DNA]</scope>
    <source>
        <strain evidence="3 4">RC20</strain>
    </source>
</reference>
<organism evidence="3 4">
    <name type="scientific">Campylobacter geochelonis</name>
    <dbReference type="NCBI Taxonomy" id="1780362"/>
    <lineage>
        <taxon>Bacteria</taxon>
        <taxon>Pseudomonadati</taxon>
        <taxon>Campylobacterota</taxon>
        <taxon>Epsilonproteobacteria</taxon>
        <taxon>Campylobacterales</taxon>
        <taxon>Campylobacteraceae</taxon>
        <taxon>Campylobacter</taxon>
    </lineage>
</organism>
<dbReference type="Pfam" id="PF12849">
    <property type="entry name" value="PBP_like_2"/>
    <property type="match status" value="1"/>
</dbReference>
<keyword evidence="4" id="KW-1185">Reference proteome</keyword>
<dbReference type="EMBL" id="FIZP01000019">
    <property type="protein sequence ID" value="CZE49358.1"/>
    <property type="molecule type" value="Genomic_DNA"/>
</dbReference>
<keyword evidence="1" id="KW-0732">Signal</keyword>
<name>A0A128EK65_9BACT</name>
<dbReference type="InterPro" id="IPR050811">
    <property type="entry name" value="Phosphate_ABC_transporter"/>
</dbReference>
<evidence type="ECO:0000313" key="4">
    <source>
        <dbReference type="Proteomes" id="UP000069632"/>
    </source>
</evidence>
<accession>A0A128EK65</accession>
<dbReference type="OrthoDB" id="9790048at2"/>
<dbReference type="InterPro" id="IPR024370">
    <property type="entry name" value="PBP_domain"/>
</dbReference>
<proteinExistence type="predicted"/>
<evidence type="ECO:0000313" key="3">
    <source>
        <dbReference type="EMBL" id="CZE49358.1"/>
    </source>
</evidence>
<sequence length="341" mass="37043">MKLVSTLAFATVLCVSLNAREQIKMAGSSTVFPFSSYVAEEFGATTNYKTPVVESLGTGGGFKAFCAGDGLDTTDISNASRPIKLSEFELCEKNGVTDISGVMIGYDGIAVAQSKDNKPINLTKEQLFLALAKEVPNEDGKLIPNPYNNWNQIDKNLENRPIVVYGPPATSGTRDSFEEQVMQSASKKFSSYGDKAGKYKTIREDGKYIPAGENDNLIVQKLVQDKNALGIFGYSFLVENPDKITGANIGGIAPNDKTIADGSYPIARSLFFYVKNSHKKDVKGLQELVDLYVSDAMIGKDGVLKTIGLVPMSDETLKRVQKAIKEDIKLTKEMVKAGTVF</sequence>
<dbReference type="Proteomes" id="UP000069632">
    <property type="component" value="Unassembled WGS sequence"/>
</dbReference>
<dbReference type="PANTHER" id="PTHR30570:SF1">
    <property type="entry name" value="PHOSPHATE-BINDING PROTEIN PSTS"/>
    <property type="match status" value="1"/>
</dbReference>
<evidence type="ECO:0000256" key="1">
    <source>
        <dbReference type="ARBA" id="ARBA00022729"/>
    </source>
</evidence>